<accession>A0ABT8KUP0</accession>
<dbReference type="RefSeq" id="WP_346754522.1">
    <property type="nucleotide sequence ID" value="NZ_JAUJEA010000011.1"/>
</dbReference>
<comment type="caution">
    <text evidence="8">The sequence shown here is derived from an EMBL/GenBank/DDBJ whole genome shotgun (WGS) entry which is preliminary data.</text>
</comment>
<name>A0ABT8KUP0_9BACT</name>
<evidence type="ECO:0000256" key="2">
    <source>
        <dbReference type="ARBA" id="ARBA00022692"/>
    </source>
</evidence>
<dbReference type="Pfam" id="PF09685">
    <property type="entry name" value="MamF_MmsF"/>
    <property type="match status" value="1"/>
</dbReference>
<dbReference type="Gene3D" id="1.10.260.40">
    <property type="entry name" value="lambda repressor-like DNA-binding domains"/>
    <property type="match status" value="1"/>
</dbReference>
<dbReference type="InterPro" id="IPR010982">
    <property type="entry name" value="Lambda_DNA-bd_dom_sf"/>
</dbReference>
<feature type="transmembrane region" description="Helical" evidence="6">
    <location>
        <begin position="124"/>
        <end position="143"/>
    </location>
</feature>
<evidence type="ECO:0000256" key="4">
    <source>
        <dbReference type="ARBA" id="ARBA00023125"/>
    </source>
</evidence>
<feature type="transmembrane region" description="Helical" evidence="6">
    <location>
        <begin position="84"/>
        <end position="104"/>
    </location>
</feature>
<comment type="subcellular location">
    <subcellularLocation>
        <location evidence="1">Membrane</location>
        <topology evidence="1">Multi-pass membrane protein</topology>
    </subcellularLocation>
</comment>
<sequence length="198" mass="22585">MDKNFVCEKIVYFRKLKGMTQEELAEKSNLNVRTVQRIESGEVDPRLYTLKVIAEALEVSMDAFTPPPPEKDRGSLAMLHLSTLAYFILPFCGNVIGPFIFWVYKRDHINLVNQQGKDLINAQISYSIYLFLTVILVVLGMFATTVNGVANPYMIVGPAIFFGLFIFLFLVVLPISKAWRIYKGKGIRSYPLKFTFIK</sequence>
<evidence type="ECO:0000256" key="6">
    <source>
        <dbReference type="SAM" id="Phobius"/>
    </source>
</evidence>
<keyword evidence="9" id="KW-1185">Reference proteome</keyword>
<proteinExistence type="predicted"/>
<evidence type="ECO:0000256" key="1">
    <source>
        <dbReference type="ARBA" id="ARBA00004141"/>
    </source>
</evidence>
<keyword evidence="3 6" id="KW-1133">Transmembrane helix</keyword>
<evidence type="ECO:0000256" key="3">
    <source>
        <dbReference type="ARBA" id="ARBA00022989"/>
    </source>
</evidence>
<dbReference type="InterPro" id="IPR050807">
    <property type="entry name" value="TransReg_Diox_bact_type"/>
</dbReference>
<organism evidence="8 9">
    <name type="scientific">Splendidivirga corallicola</name>
    <dbReference type="NCBI Taxonomy" id="3051826"/>
    <lineage>
        <taxon>Bacteria</taxon>
        <taxon>Pseudomonadati</taxon>
        <taxon>Bacteroidota</taxon>
        <taxon>Cytophagia</taxon>
        <taxon>Cytophagales</taxon>
        <taxon>Splendidivirgaceae</taxon>
        <taxon>Splendidivirga</taxon>
    </lineage>
</organism>
<keyword evidence="5 6" id="KW-0472">Membrane</keyword>
<dbReference type="CDD" id="cd00093">
    <property type="entry name" value="HTH_XRE"/>
    <property type="match status" value="1"/>
</dbReference>
<feature type="transmembrane region" description="Helical" evidence="6">
    <location>
        <begin position="155"/>
        <end position="175"/>
    </location>
</feature>
<evidence type="ECO:0000313" key="8">
    <source>
        <dbReference type="EMBL" id="MDN5204501.1"/>
    </source>
</evidence>
<feature type="domain" description="HTH cro/C1-type" evidence="7">
    <location>
        <begin position="10"/>
        <end position="64"/>
    </location>
</feature>
<dbReference type="SUPFAM" id="SSF47413">
    <property type="entry name" value="lambda repressor-like DNA-binding domains"/>
    <property type="match status" value="1"/>
</dbReference>
<evidence type="ECO:0000259" key="7">
    <source>
        <dbReference type="PROSITE" id="PS50943"/>
    </source>
</evidence>
<dbReference type="InterPro" id="IPR019109">
    <property type="entry name" value="MamF_MmsF"/>
</dbReference>
<keyword evidence="2 6" id="KW-0812">Transmembrane</keyword>
<gene>
    <name evidence="8" type="ORF">QQ008_24115</name>
</gene>
<dbReference type="PANTHER" id="PTHR46797:SF1">
    <property type="entry name" value="METHYLPHOSPHONATE SYNTHASE"/>
    <property type="match status" value="1"/>
</dbReference>
<dbReference type="Pfam" id="PF01381">
    <property type="entry name" value="HTH_3"/>
    <property type="match status" value="1"/>
</dbReference>
<dbReference type="SMART" id="SM00530">
    <property type="entry name" value="HTH_XRE"/>
    <property type="match status" value="1"/>
</dbReference>
<reference evidence="8" key="1">
    <citation type="submission" date="2023-06" db="EMBL/GenBank/DDBJ databases">
        <title>Genomic of Parafulvivirga corallium.</title>
        <authorList>
            <person name="Wang G."/>
        </authorList>
    </citation>
    <scope>NUCLEOTIDE SEQUENCE</scope>
    <source>
        <strain evidence="8">BMA10</strain>
    </source>
</reference>
<dbReference type="Proteomes" id="UP001172082">
    <property type="component" value="Unassembled WGS sequence"/>
</dbReference>
<dbReference type="EMBL" id="JAUJEA010000011">
    <property type="protein sequence ID" value="MDN5204501.1"/>
    <property type="molecule type" value="Genomic_DNA"/>
</dbReference>
<dbReference type="PANTHER" id="PTHR46797">
    <property type="entry name" value="HTH-TYPE TRANSCRIPTIONAL REGULATOR"/>
    <property type="match status" value="1"/>
</dbReference>
<dbReference type="PROSITE" id="PS50943">
    <property type="entry name" value="HTH_CROC1"/>
    <property type="match status" value="1"/>
</dbReference>
<dbReference type="InterPro" id="IPR001387">
    <property type="entry name" value="Cro/C1-type_HTH"/>
</dbReference>
<evidence type="ECO:0000313" key="9">
    <source>
        <dbReference type="Proteomes" id="UP001172082"/>
    </source>
</evidence>
<keyword evidence="4" id="KW-0238">DNA-binding</keyword>
<evidence type="ECO:0000256" key="5">
    <source>
        <dbReference type="ARBA" id="ARBA00023136"/>
    </source>
</evidence>
<protein>
    <submittedName>
        <fullName evidence="8">DUF4870 domain-containing protein</fullName>
    </submittedName>
</protein>